<evidence type="ECO:0000313" key="10">
    <source>
        <dbReference type="Proteomes" id="UP000809440"/>
    </source>
</evidence>
<feature type="zinc finger region" description="dksA C4-type" evidence="4">
    <location>
        <begin position="78"/>
        <end position="102"/>
    </location>
</feature>
<evidence type="ECO:0000256" key="2">
    <source>
        <dbReference type="ARBA" id="ARBA00022771"/>
    </source>
</evidence>
<dbReference type="RefSeq" id="WP_085631765.1">
    <property type="nucleotide sequence ID" value="NZ_JAFBWU010000004.1"/>
</dbReference>
<feature type="domain" description="DnaK suppressor protein-like N-terminal" evidence="6">
    <location>
        <begin position="7"/>
        <end position="70"/>
    </location>
</feature>
<dbReference type="OrthoDB" id="1121111at2"/>
<dbReference type="Proteomes" id="UP000809440">
    <property type="component" value="Unassembled WGS sequence"/>
</dbReference>
<keyword evidence="3" id="KW-0862">Zinc</keyword>
<dbReference type="InterPro" id="IPR037187">
    <property type="entry name" value="DnaK_N"/>
</dbReference>
<dbReference type="EMBL" id="JAFBXE010000004">
    <property type="protein sequence ID" value="MBM2412058.1"/>
    <property type="molecule type" value="Genomic_DNA"/>
</dbReference>
<dbReference type="GeneID" id="62642311"/>
<keyword evidence="10" id="KW-1185">Reference proteome</keyword>
<name>A0A9Q2P255_9RHOB</name>
<comment type="caution">
    <text evidence="7">The sequence shown here is derived from an EMBL/GenBank/DDBJ whole genome shotgun (WGS) entry which is preliminary data.</text>
</comment>
<dbReference type="SUPFAM" id="SSF57716">
    <property type="entry name" value="Glucocorticoid receptor-like (DNA-binding domain)"/>
    <property type="match status" value="1"/>
</dbReference>
<keyword evidence="2" id="KW-0863">Zinc-finger</keyword>
<evidence type="ECO:0000313" key="9">
    <source>
        <dbReference type="Proteomes" id="UP000755667"/>
    </source>
</evidence>
<dbReference type="EMBL" id="JAFBXF010000004">
    <property type="protein sequence ID" value="MBM2416726.1"/>
    <property type="molecule type" value="Genomic_DNA"/>
</dbReference>
<keyword evidence="1" id="KW-0479">Metal-binding</keyword>
<evidence type="ECO:0000313" key="8">
    <source>
        <dbReference type="EMBL" id="MBM2416726.1"/>
    </source>
</evidence>
<dbReference type="InterPro" id="IPR000962">
    <property type="entry name" value="Znf_DskA_TraR"/>
</dbReference>
<gene>
    <name evidence="7" type="ORF">JQX41_07090</name>
    <name evidence="8" type="ORF">JQX48_07095</name>
</gene>
<dbReference type="Pfam" id="PF01258">
    <property type="entry name" value="zf-dskA_traR"/>
    <property type="match status" value="1"/>
</dbReference>
<organism evidence="7 9">
    <name type="scientific">Marivita cryptomonadis</name>
    <dbReference type="NCBI Taxonomy" id="505252"/>
    <lineage>
        <taxon>Bacteria</taxon>
        <taxon>Pseudomonadati</taxon>
        <taxon>Pseudomonadota</taxon>
        <taxon>Alphaproteobacteria</taxon>
        <taxon>Rhodobacterales</taxon>
        <taxon>Roseobacteraceae</taxon>
        <taxon>Marivita</taxon>
    </lineage>
</organism>
<dbReference type="AlphaFoldDB" id="A0A9Q2P255"/>
<dbReference type="PROSITE" id="PS51128">
    <property type="entry name" value="ZF_DKSA_2"/>
    <property type="match status" value="1"/>
</dbReference>
<sequence length="103" mass="11461">MDLMAQETLLLKRRAELTRDLIEIEDTLDDPMPKDWGDRASERQGDEVLEALGKSDLDELRRIDAALGRIADESYGICAKCGDAIAEERLRAVPTAALCRQCA</sequence>
<dbReference type="Pfam" id="PF21173">
    <property type="entry name" value="DksA-like_N"/>
    <property type="match status" value="1"/>
</dbReference>
<evidence type="ECO:0000256" key="1">
    <source>
        <dbReference type="ARBA" id="ARBA00022723"/>
    </source>
</evidence>
<dbReference type="PANTHER" id="PTHR33823:SF4">
    <property type="entry name" value="GENERAL STRESS PROTEIN 16O"/>
    <property type="match status" value="1"/>
</dbReference>
<evidence type="ECO:0000256" key="4">
    <source>
        <dbReference type="PROSITE-ProRule" id="PRU00510"/>
    </source>
</evidence>
<dbReference type="GO" id="GO:0008270">
    <property type="term" value="F:zinc ion binding"/>
    <property type="evidence" value="ECO:0007669"/>
    <property type="project" value="UniProtKB-KW"/>
</dbReference>
<dbReference type="Proteomes" id="UP000755667">
    <property type="component" value="Unassembled WGS sequence"/>
</dbReference>
<evidence type="ECO:0000313" key="7">
    <source>
        <dbReference type="EMBL" id="MBM2412058.1"/>
    </source>
</evidence>
<dbReference type="PANTHER" id="PTHR33823">
    <property type="entry name" value="RNA POLYMERASE-BINDING TRANSCRIPTION FACTOR DKSA-RELATED"/>
    <property type="match status" value="1"/>
</dbReference>
<dbReference type="Gene3D" id="1.20.120.910">
    <property type="entry name" value="DksA, coiled-coil domain"/>
    <property type="match status" value="1"/>
</dbReference>
<evidence type="ECO:0000256" key="3">
    <source>
        <dbReference type="ARBA" id="ARBA00022833"/>
    </source>
</evidence>
<proteinExistence type="predicted"/>
<accession>A0A9Q2P255</accession>
<dbReference type="InterPro" id="IPR048487">
    <property type="entry name" value="DksA-like_N"/>
</dbReference>
<evidence type="ECO:0000259" key="6">
    <source>
        <dbReference type="Pfam" id="PF21173"/>
    </source>
</evidence>
<feature type="domain" description="Zinc finger DksA/TraR C4-type" evidence="5">
    <location>
        <begin position="74"/>
        <end position="103"/>
    </location>
</feature>
<dbReference type="SUPFAM" id="SSF109635">
    <property type="entry name" value="DnaK suppressor protein DksA, alpha-hairpin domain"/>
    <property type="match status" value="1"/>
</dbReference>
<evidence type="ECO:0000259" key="5">
    <source>
        <dbReference type="Pfam" id="PF01258"/>
    </source>
</evidence>
<protein>
    <submittedName>
        <fullName evidence="7">TraR/DksA family transcriptional regulator</fullName>
    </submittedName>
</protein>
<reference evidence="7 10" key="1">
    <citation type="submission" date="2021-01" db="EMBL/GenBank/DDBJ databases">
        <title>Diatom-associated Roseobacters Show Island Model of Population Structure.</title>
        <authorList>
            <person name="Qu L."/>
            <person name="Feng X."/>
            <person name="Chen Y."/>
            <person name="Li L."/>
            <person name="Wang X."/>
            <person name="Hu Z."/>
            <person name="Wang H."/>
            <person name="Luo H."/>
        </authorList>
    </citation>
    <scope>NUCLEOTIDE SEQUENCE</scope>
    <source>
        <strain evidence="8 10">CC28-63</strain>
        <strain evidence="7">CC28-69</strain>
    </source>
</reference>